<dbReference type="Gene3D" id="1.25.40.390">
    <property type="match status" value="1"/>
</dbReference>
<evidence type="ECO:0000256" key="4">
    <source>
        <dbReference type="ARBA" id="ARBA00023136"/>
    </source>
</evidence>
<keyword evidence="10" id="KW-1185">Reference proteome</keyword>
<feature type="chain" id="PRO_5032753198" description="RagB/SusD family nutrient uptake outer membrane protein" evidence="6">
    <location>
        <begin position="22"/>
        <end position="543"/>
    </location>
</feature>
<feature type="domain" description="SusD-like N-terminal" evidence="8">
    <location>
        <begin position="107"/>
        <end position="230"/>
    </location>
</feature>
<name>A0A840D5J4_9BACE</name>
<reference evidence="9" key="1">
    <citation type="submission" date="2020-08" db="EMBL/GenBank/DDBJ databases">
        <title>Genomic Encyclopedia of Type Strains, Phase IV (KMG-IV): sequencing the most valuable type-strain genomes for metagenomic binning, comparative biology and taxonomic classification.</title>
        <authorList>
            <person name="Goeker M."/>
        </authorList>
    </citation>
    <scope>NUCLEOTIDE SEQUENCE [LARGE SCALE GENOMIC DNA]</scope>
    <source>
        <strain evidence="9">DSM 105720</strain>
    </source>
</reference>
<dbReference type="SUPFAM" id="SSF48452">
    <property type="entry name" value="TPR-like"/>
    <property type="match status" value="1"/>
</dbReference>
<comment type="subcellular location">
    <subcellularLocation>
        <location evidence="1">Cell outer membrane</location>
    </subcellularLocation>
</comment>
<keyword evidence="4" id="KW-0472">Membrane</keyword>
<keyword evidence="5" id="KW-0998">Cell outer membrane</keyword>
<dbReference type="InterPro" id="IPR011990">
    <property type="entry name" value="TPR-like_helical_dom_sf"/>
</dbReference>
<dbReference type="InterPro" id="IPR012944">
    <property type="entry name" value="SusD_RagB_dom"/>
</dbReference>
<dbReference type="RefSeq" id="WP_044165336.1">
    <property type="nucleotide sequence ID" value="NZ_JACIER010000025.1"/>
</dbReference>
<feature type="signal peptide" evidence="6">
    <location>
        <begin position="1"/>
        <end position="21"/>
    </location>
</feature>
<evidence type="ECO:0000259" key="8">
    <source>
        <dbReference type="Pfam" id="PF14322"/>
    </source>
</evidence>
<organism evidence="9 10">
    <name type="scientific">Bacteroides reticulotermitis</name>
    <dbReference type="NCBI Taxonomy" id="1133319"/>
    <lineage>
        <taxon>Bacteria</taxon>
        <taxon>Pseudomonadati</taxon>
        <taxon>Bacteroidota</taxon>
        <taxon>Bacteroidia</taxon>
        <taxon>Bacteroidales</taxon>
        <taxon>Bacteroidaceae</taxon>
        <taxon>Bacteroides</taxon>
    </lineage>
</organism>
<protein>
    <recommendedName>
        <fullName evidence="11">RagB/SusD family nutrient uptake outer membrane protein</fullName>
    </recommendedName>
</protein>
<evidence type="ECO:0008006" key="11">
    <source>
        <dbReference type="Google" id="ProtNLM"/>
    </source>
</evidence>
<evidence type="ECO:0000256" key="6">
    <source>
        <dbReference type="SAM" id="SignalP"/>
    </source>
</evidence>
<dbReference type="Pfam" id="PF07980">
    <property type="entry name" value="SusD_RagB"/>
    <property type="match status" value="1"/>
</dbReference>
<evidence type="ECO:0000256" key="1">
    <source>
        <dbReference type="ARBA" id="ARBA00004442"/>
    </source>
</evidence>
<sequence>MKKIILNITLLLALGFAISSCNDWLDGVEQTSTVSDEIVWQDESYVDKYVNAFYTFLNKYGQFGEAQFSGSLTEGLTDTFKYGSVALGHRAGHPNNYVTNPDVISPDGCLYSIWTEDLAYGNIRQMNQFLVLQKKYSKFSVEKNELWEAQVRFFRAYIYFQLAKRHGGVILYDNIPESNDKARSTAAETWQFIADDLDYAAAKLPKGWDVTNKGRVTKGAAYALKSRAMLYAERWLDAYNAADEVEKLELYDLVDDYADAWKGSNVESILEFDYNQATGPSHSFDQWYVPASDGYNYGATGTPTQEMVECYEDKNGNKVDWTTWHSTTTDTPPYSELEPRFAATVIYRGSTWKGKVMDCSVGGLNGEFMSYREQAYSFGKTTTGYFLRKLLDEKLLDVENILSSQAWVEIRFAEVLLNKAEAAYRLNRIGEAQSLMNRVRGRKGVNLPGKSSSGDTWFKDYRNERKVELAYEGHLFWDMRRWKLAHIEYNNYRCHGIKITNNTYEYVDCDGLDRKFPQKLYVLPIPTLELNTNALIEQYDEWK</sequence>
<dbReference type="Proteomes" id="UP000560658">
    <property type="component" value="Unassembled WGS sequence"/>
</dbReference>
<evidence type="ECO:0000313" key="9">
    <source>
        <dbReference type="EMBL" id="MBB4046241.1"/>
    </source>
</evidence>
<dbReference type="InterPro" id="IPR033985">
    <property type="entry name" value="SusD-like_N"/>
</dbReference>
<gene>
    <name evidence="9" type="ORF">GGR06_004074</name>
</gene>
<dbReference type="AlphaFoldDB" id="A0A840D5J4"/>
<evidence type="ECO:0000259" key="7">
    <source>
        <dbReference type="Pfam" id="PF07980"/>
    </source>
</evidence>
<feature type="domain" description="RagB/SusD" evidence="7">
    <location>
        <begin position="267"/>
        <end position="542"/>
    </location>
</feature>
<evidence type="ECO:0000256" key="5">
    <source>
        <dbReference type="ARBA" id="ARBA00023237"/>
    </source>
</evidence>
<keyword evidence="3 6" id="KW-0732">Signal</keyword>
<dbReference type="Pfam" id="PF14322">
    <property type="entry name" value="SusD-like_3"/>
    <property type="match status" value="1"/>
</dbReference>
<proteinExistence type="inferred from homology"/>
<comment type="similarity">
    <text evidence="2">Belongs to the SusD family.</text>
</comment>
<dbReference type="GO" id="GO:0009279">
    <property type="term" value="C:cell outer membrane"/>
    <property type="evidence" value="ECO:0007669"/>
    <property type="project" value="UniProtKB-SubCell"/>
</dbReference>
<accession>A0A840D5J4</accession>
<dbReference type="PROSITE" id="PS51257">
    <property type="entry name" value="PROKAR_LIPOPROTEIN"/>
    <property type="match status" value="1"/>
</dbReference>
<evidence type="ECO:0000313" key="10">
    <source>
        <dbReference type="Proteomes" id="UP000560658"/>
    </source>
</evidence>
<dbReference type="EMBL" id="JACIER010000025">
    <property type="protein sequence ID" value="MBB4046241.1"/>
    <property type="molecule type" value="Genomic_DNA"/>
</dbReference>
<evidence type="ECO:0000256" key="2">
    <source>
        <dbReference type="ARBA" id="ARBA00006275"/>
    </source>
</evidence>
<evidence type="ECO:0000256" key="3">
    <source>
        <dbReference type="ARBA" id="ARBA00022729"/>
    </source>
</evidence>
<comment type="caution">
    <text evidence="9">The sequence shown here is derived from an EMBL/GenBank/DDBJ whole genome shotgun (WGS) entry which is preliminary data.</text>
</comment>